<dbReference type="AlphaFoldDB" id="A0A167GLV5"/>
<dbReference type="Pfam" id="PF06945">
    <property type="entry name" value="DUF1289"/>
    <property type="match status" value="1"/>
</dbReference>
<dbReference type="PANTHER" id="PTHR35175:SF2">
    <property type="entry name" value="DUF1289 DOMAIN-CONTAINING PROTEIN"/>
    <property type="match status" value="1"/>
</dbReference>
<evidence type="ECO:0008006" key="5">
    <source>
        <dbReference type="Google" id="ProtNLM"/>
    </source>
</evidence>
<reference evidence="2 3" key="1">
    <citation type="submission" date="2016-02" db="EMBL/GenBank/DDBJ databases">
        <title>Draft genome sequence of Hydrogenophaga sp. LPB0072.</title>
        <authorList>
            <person name="Shin S.-K."/>
            <person name="Yi H."/>
        </authorList>
    </citation>
    <scope>NUCLEOTIDE SEQUENCE [LARGE SCALE GENOMIC DNA]</scope>
    <source>
        <strain evidence="2 3">LPB0072</strain>
    </source>
</reference>
<accession>A0A167GLV5</accession>
<dbReference type="Proteomes" id="UP000185657">
    <property type="component" value="Unassembled WGS sequence"/>
</dbReference>
<gene>
    <name evidence="1" type="ORF">LPB072_20250</name>
    <name evidence="2" type="ORF">LPB72_20420</name>
</gene>
<name>A0A167GLV5_9BURK</name>
<organism evidence="1 4">
    <name type="scientific">Hydrogenophaga crassostreae</name>
    <dbReference type="NCBI Taxonomy" id="1763535"/>
    <lineage>
        <taxon>Bacteria</taxon>
        <taxon>Pseudomonadati</taxon>
        <taxon>Pseudomonadota</taxon>
        <taxon>Betaproteobacteria</taxon>
        <taxon>Burkholderiales</taxon>
        <taxon>Comamonadaceae</taxon>
        <taxon>Hydrogenophaga</taxon>
    </lineage>
</organism>
<protein>
    <recommendedName>
        <fullName evidence="5">DUF1289 domain-containing protein</fullName>
    </recommendedName>
</protein>
<evidence type="ECO:0000313" key="2">
    <source>
        <dbReference type="EMBL" id="OAD39629.1"/>
    </source>
</evidence>
<sequence length="77" mass="8611">MEPLINLNDAQAQHGEVGVPSPCVSICELDVALSRCKGCFRTLQEIAAWGTLTDDEKRVVWSRIEARQLKPENWDAT</sequence>
<dbReference type="KEGG" id="hyl:LPB072_20250"/>
<dbReference type="OrthoDB" id="8911262at2"/>
<evidence type="ECO:0000313" key="1">
    <source>
        <dbReference type="EMBL" id="AOW14800.1"/>
    </source>
</evidence>
<keyword evidence="3" id="KW-1185">Reference proteome</keyword>
<dbReference type="EMBL" id="LVWD01000041">
    <property type="protein sequence ID" value="OAD39629.1"/>
    <property type="molecule type" value="Genomic_DNA"/>
</dbReference>
<evidence type="ECO:0000313" key="4">
    <source>
        <dbReference type="Proteomes" id="UP000185680"/>
    </source>
</evidence>
<dbReference type="STRING" id="1763535.LPB072_20250"/>
<reference evidence="1 4" key="2">
    <citation type="submission" date="2016-10" db="EMBL/GenBank/DDBJ databases">
        <title>Hydorgenophaga sp. LPB0072 isolated from gastropod.</title>
        <authorList>
            <person name="Kim E."/>
            <person name="Yi H."/>
        </authorList>
    </citation>
    <scope>NUCLEOTIDE SEQUENCE [LARGE SCALE GENOMIC DNA]</scope>
    <source>
        <strain evidence="1 4">LPB0072</strain>
    </source>
</reference>
<dbReference type="Proteomes" id="UP000185680">
    <property type="component" value="Chromosome"/>
</dbReference>
<dbReference type="EMBL" id="CP017476">
    <property type="protein sequence ID" value="AOW14800.1"/>
    <property type="molecule type" value="Genomic_DNA"/>
</dbReference>
<dbReference type="RefSeq" id="WP_066095601.1">
    <property type="nucleotide sequence ID" value="NZ_CP017476.1"/>
</dbReference>
<dbReference type="InterPro" id="IPR010710">
    <property type="entry name" value="DUF1289"/>
</dbReference>
<evidence type="ECO:0000313" key="3">
    <source>
        <dbReference type="Proteomes" id="UP000185657"/>
    </source>
</evidence>
<proteinExistence type="predicted"/>
<dbReference type="PANTHER" id="PTHR35175">
    <property type="entry name" value="DUF1289 DOMAIN-CONTAINING PROTEIN"/>
    <property type="match status" value="1"/>
</dbReference>